<gene>
    <name evidence="3" type="ordered locus">Caci_0213</name>
</gene>
<dbReference type="EMBL" id="CP001700">
    <property type="protein sequence ID" value="ACU69168.1"/>
    <property type="molecule type" value="Genomic_DNA"/>
</dbReference>
<evidence type="ECO:0000256" key="1">
    <source>
        <dbReference type="SAM" id="MobiDB-lite"/>
    </source>
</evidence>
<dbReference type="KEGG" id="cai:Caci_0213"/>
<feature type="region of interest" description="Disordered" evidence="1">
    <location>
        <begin position="54"/>
        <end position="83"/>
    </location>
</feature>
<dbReference type="InParanoid" id="C7QJ26"/>
<proteinExistence type="predicted"/>
<name>C7QJ26_CATAD</name>
<organism evidence="3 4">
    <name type="scientific">Catenulispora acidiphila (strain DSM 44928 / JCM 14897 / NBRC 102108 / NRRL B-24433 / ID139908)</name>
    <dbReference type="NCBI Taxonomy" id="479433"/>
    <lineage>
        <taxon>Bacteria</taxon>
        <taxon>Bacillati</taxon>
        <taxon>Actinomycetota</taxon>
        <taxon>Actinomycetes</taxon>
        <taxon>Catenulisporales</taxon>
        <taxon>Catenulisporaceae</taxon>
        <taxon>Catenulispora</taxon>
    </lineage>
</organism>
<dbReference type="HOGENOM" id="CLU_1238360_0_0_11"/>
<keyword evidence="4" id="KW-1185">Reference proteome</keyword>
<evidence type="ECO:0000256" key="2">
    <source>
        <dbReference type="SAM" id="Phobius"/>
    </source>
</evidence>
<reference evidence="3 4" key="1">
    <citation type="journal article" date="2009" name="Stand. Genomic Sci.">
        <title>Complete genome sequence of Catenulispora acidiphila type strain (ID 139908).</title>
        <authorList>
            <person name="Copeland A."/>
            <person name="Lapidus A."/>
            <person name="Glavina Del Rio T."/>
            <person name="Nolan M."/>
            <person name="Lucas S."/>
            <person name="Chen F."/>
            <person name="Tice H."/>
            <person name="Cheng J.F."/>
            <person name="Bruce D."/>
            <person name="Goodwin L."/>
            <person name="Pitluck S."/>
            <person name="Mikhailova N."/>
            <person name="Pati A."/>
            <person name="Ivanova N."/>
            <person name="Mavromatis K."/>
            <person name="Chen A."/>
            <person name="Palaniappan K."/>
            <person name="Chain P."/>
            <person name="Land M."/>
            <person name="Hauser L."/>
            <person name="Chang Y.J."/>
            <person name="Jeffries C.D."/>
            <person name="Chertkov O."/>
            <person name="Brettin T."/>
            <person name="Detter J.C."/>
            <person name="Han C."/>
            <person name="Ali Z."/>
            <person name="Tindall B.J."/>
            <person name="Goker M."/>
            <person name="Bristow J."/>
            <person name="Eisen J.A."/>
            <person name="Markowitz V."/>
            <person name="Hugenholtz P."/>
            <person name="Kyrpides N.C."/>
            <person name="Klenk H.P."/>
        </authorList>
    </citation>
    <scope>NUCLEOTIDE SEQUENCE [LARGE SCALE GENOMIC DNA]</scope>
    <source>
        <strain evidence="4">DSM 44928 / JCM 14897 / NBRC 102108 / NRRL B-24433 / ID139908</strain>
    </source>
</reference>
<keyword evidence="2" id="KW-0812">Transmembrane</keyword>
<feature type="transmembrane region" description="Helical" evidence="2">
    <location>
        <begin position="30"/>
        <end position="51"/>
    </location>
</feature>
<accession>C7QJ26</accession>
<dbReference type="AlphaFoldDB" id="C7QJ26"/>
<sequence>MPKIDWTPGQGKRGRPLRRVLGMGQQQGLLVMYGLAAIAVVLALAAACGAFDGSGPQPSAQTAGESTNPDDPAGAPSIPKDSTKSTQILLGSVQHYADLLASGQKIVGTTHYPDMAAYAQAFADASSPAARFSKFRTSPNPESDTTYLNAERQAAAAYGGDHGSRLDAWLRDMAKVKSDLGDWVATAAQYQQGAANQAVLDAAASTVNQDLATARDAANSLSH</sequence>
<protein>
    <submittedName>
        <fullName evidence="3">Uncharacterized protein</fullName>
    </submittedName>
</protein>
<feature type="compositionally biased region" description="Polar residues" evidence="1">
    <location>
        <begin position="56"/>
        <end position="69"/>
    </location>
</feature>
<keyword evidence="2" id="KW-1133">Transmembrane helix</keyword>
<dbReference type="RefSeq" id="WP_012784463.1">
    <property type="nucleotide sequence ID" value="NC_013131.1"/>
</dbReference>
<dbReference type="Proteomes" id="UP000000851">
    <property type="component" value="Chromosome"/>
</dbReference>
<keyword evidence="2" id="KW-0472">Membrane</keyword>
<dbReference type="STRING" id="479433.Caci_0213"/>
<evidence type="ECO:0000313" key="4">
    <source>
        <dbReference type="Proteomes" id="UP000000851"/>
    </source>
</evidence>
<evidence type="ECO:0000313" key="3">
    <source>
        <dbReference type="EMBL" id="ACU69168.1"/>
    </source>
</evidence>